<protein>
    <recommendedName>
        <fullName evidence="3">Heme oxygenase-like protein</fullName>
    </recommendedName>
</protein>
<organism evidence="1 2">
    <name type="scientific">Niastella koreensis</name>
    <dbReference type="NCBI Taxonomy" id="354356"/>
    <lineage>
        <taxon>Bacteria</taxon>
        <taxon>Pseudomonadati</taxon>
        <taxon>Bacteroidota</taxon>
        <taxon>Chitinophagia</taxon>
        <taxon>Chitinophagales</taxon>
        <taxon>Chitinophagaceae</taxon>
        <taxon>Niastella</taxon>
    </lineage>
</organism>
<gene>
    <name evidence="1" type="ORF">A4D02_22825</name>
</gene>
<dbReference type="Gene3D" id="1.20.910.10">
    <property type="entry name" value="Heme oxygenase-like"/>
    <property type="match status" value="1"/>
</dbReference>
<name>A0ABX3P2L0_9BACT</name>
<reference evidence="1 2" key="1">
    <citation type="submission" date="2016-04" db="EMBL/GenBank/DDBJ databases">
        <authorList>
            <person name="Chen L."/>
            <person name="Zhuang W."/>
            <person name="Wang G."/>
        </authorList>
    </citation>
    <scope>NUCLEOTIDE SEQUENCE [LARGE SCALE GENOMIC DNA]</scope>
    <source>
        <strain evidence="2">GR20</strain>
    </source>
</reference>
<dbReference type="EMBL" id="LWBO01000003">
    <property type="protein sequence ID" value="OQP53229.1"/>
    <property type="molecule type" value="Genomic_DNA"/>
</dbReference>
<evidence type="ECO:0008006" key="3">
    <source>
        <dbReference type="Google" id="ProtNLM"/>
    </source>
</evidence>
<evidence type="ECO:0000313" key="2">
    <source>
        <dbReference type="Proteomes" id="UP000192277"/>
    </source>
</evidence>
<evidence type="ECO:0000313" key="1">
    <source>
        <dbReference type="EMBL" id="OQP53229.1"/>
    </source>
</evidence>
<dbReference type="InterPro" id="IPR016084">
    <property type="entry name" value="Haem_Oase-like_multi-hlx"/>
</dbReference>
<dbReference type="SUPFAM" id="SSF48613">
    <property type="entry name" value="Heme oxygenase-like"/>
    <property type="match status" value="1"/>
</dbReference>
<comment type="caution">
    <text evidence="1">The sequence shown here is derived from an EMBL/GenBank/DDBJ whole genome shotgun (WGS) entry which is preliminary data.</text>
</comment>
<sequence length="193" mass="22189">MVTASDIIEVHTQTSRVYLDRTLAGYTRWIPDIAAYARLLNCLHDFYAPFEKLLNSHMPALLPDYTQRKKAAWLIQDLTILGIPPVKEARPNMPAIQQPADAWGSFYMIESLVLGGVDIKKMIQFDCPAIPETAFTFFSGYQQQNEEMWHTFLTHFNEAVTTEEDRIASVKAADDCSKQFRMNIQLHYSNHRC</sequence>
<accession>A0ABX3P2L0</accession>
<dbReference type="CDD" id="cd19166">
    <property type="entry name" value="HemeO-bac"/>
    <property type="match status" value="1"/>
</dbReference>
<proteinExistence type="predicted"/>
<keyword evidence="2" id="KW-1185">Reference proteome</keyword>
<dbReference type="RefSeq" id="WP_014218229.1">
    <property type="nucleotide sequence ID" value="NZ_LWBO01000003.1"/>
</dbReference>
<dbReference type="Proteomes" id="UP000192277">
    <property type="component" value="Unassembled WGS sequence"/>
</dbReference>